<keyword evidence="8" id="KW-0067">ATP-binding</keyword>
<evidence type="ECO:0000256" key="9">
    <source>
        <dbReference type="ARBA" id="ARBA00022917"/>
    </source>
</evidence>
<evidence type="ECO:0000256" key="7">
    <source>
        <dbReference type="ARBA" id="ARBA00022741"/>
    </source>
</evidence>
<dbReference type="PANTHER" id="PTHR43697:SF1">
    <property type="entry name" value="SERINE--TRNA LIGASE"/>
    <property type="match status" value="1"/>
</dbReference>
<evidence type="ECO:0000256" key="13">
    <source>
        <dbReference type="ARBA" id="ARBA00048823"/>
    </source>
</evidence>
<feature type="coiled-coil region" evidence="15">
    <location>
        <begin position="33"/>
        <end position="107"/>
    </location>
</feature>
<reference evidence="17 18" key="1">
    <citation type="submission" date="2024-09" db="EMBL/GenBank/DDBJ databases">
        <authorList>
            <person name="Sun Q."/>
            <person name="Mori K."/>
        </authorList>
    </citation>
    <scope>NUCLEOTIDE SEQUENCE [LARGE SCALE GENOMIC DNA]</scope>
    <source>
        <strain evidence="17 18">CECT 7682</strain>
    </source>
</reference>
<evidence type="ECO:0000259" key="16">
    <source>
        <dbReference type="PROSITE" id="PS50862"/>
    </source>
</evidence>
<dbReference type="Proteomes" id="UP001589654">
    <property type="component" value="Unassembled WGS sequence"/>
</dbReference>
<proteinExistence type="inferred from homology"/>
<evidence type="ECO:0000256" key="10">
    <source>
        <dbReference type="ARBA" id="ARBA00023146"/>
    </source>
</evidence>
<dbReference type="Gene3D" id="3.30.930.10">
    <property type="entry name" value="Bira Bifunctional Protein, Domain 2"/>
    <property type="match status" value="1"/>
</dbReference>
<dbReference type="EC" id="6.1.1.11" evidence="4 14"/>
<evidence type="ECO:0000256" key="5">
    <source>
        <dbReference type="ARBA" id="ARBA00022490"/>
    </source>
</evidence>
<name>A0ABV5J4W8_9BACT</name>
<keyword evidence="6 17" id="KW-0436">Ligase</keyword>
<comment type="pathway">
    <text evidence="2">Aminoacyl-tRNA biosynthesis; selenocysteinyl-tRNA(Sec) biosynthesis; L-seryl-tRNA(Sec) from L-serine and tRNA(Sec): step 1/1.</text>
</comment>
<keyword evidence="10" id="KW-0030">Aminoacyl-tRNA synthetase</keyword>
<dbReference type="InterPro" id="IPR045864">
    <property type="entry name" value="aa-tRNA-synth_II/BPL/LPL"/>
</dbReference>
<protein>
    <recommendedName>
        <fullName evidence="11 14">Serine--tRNA ligase</fullName>
        <ecNumber evidence="4 14">6.1.1.11</ecNumber>
    </recommendedName>
</protein>
<dbReference type="InterPro" id="IPR042103">
    <property type="entry name" value="SerRS_1_N_sf"/>
</dbReference>
<comment type="catalytic activity">
    <reaction evidence="13">
        <text>tRNA(Ser) + L-serine + ATP = L-seryl-tRNA(Ser) + AMP + diphosphate + H(+)</text>
        <dbReference type="Rhea" id="RHEA:12292"/>
        <dbReference type="Rhea" id="RHEA-COMP:9669"/>
        <dbReference type="Rhea" id="RHEA-COMP:9703"/>
        <dbReference type="ChEBI" id="CHEBI:15378"/>
        <dbReference type="ChEBI" id="CHEBI:30616"/>
        <dbReference type="ChEBI" id="CHEBI:33019"/>
        <dbReference type="ChEBI" id="CHEBI:33384"/>
        <dbReference type="ChEBI" id="CHEBI:78442"/>
        <dbReference type="ChEBI" id="CHEBI:78533"/>
        <dbReference type="ChEBI" id="CHEBI:456215"/>
        <dbReference type="EC" id="6.1.1.11"/>
    </reaction>
</comment>
<evidence type="ECO:0000256" key="15">
    <source>
        <dbReference type="SAM" id="Coils"/>
    </source>
</evidence>
<accession>A0ABV5J4W8</accession>
<evidence type="ECO:0000256" key="6">
    <source>
        <dbReference type="ARBA" id="ARBA00022598"/>
    </source>
</evidence>
<dbReference type="PIRSF" id="PIRSF001529">
    <property type="entry name" value="Ser-tRNA-synth_IIa"/>
    <property type="match status" value="1"/>
</dbReference>
<dbReference type="InterPro" id="IPR006195">
    <property type="entry name" value="aa-tRNA-synth_II"/>
</dbReference>
<keyword evidence="15" id="KW-0175">Coiled coil</keyword>
<comment type="subcellular location">
    <subcellularLocation>
        <location evidence="1">Cytoplasm</location>
    </subcellularLocation>
</comment>
<feature type="domain" description="Aminoacyl-transfer RNA synthetases class-II family profile" evidence="16">
    <location>
        <begin position="176"/>
        <end position="411"/>
    </location>
</feature>
<dbReference type="PRINTS" id="PR00981">
    <property type="entry name" value="TRNASYNTHSER"/>
</dbReference>
<dbReference type="NCBIfam" id="TIGR00414">
    <property type="entry name" value="serS"/>
    <property type="match status" value="1"/>
</dbReference>
<evidence type="ECO:0000256" key="1">
    <source>
        <dbReference type="ARBA" id="ARBA00004496"/>
    </source>
</evidence>
<sequence length="424" mass="48137">MLQVNYIRDHFDQVLEGLRKRSLPDAEFKLKQVLDTDKKRKDTQAERDQLQAESKTISKQIGMLMKDGKKEEAEKVKARTAEIKGQIKSLEETYNSAEEELKQLLYNIPNVPHNSVPAGNTEDDNEVVLENGVAPTLYDGKKPHWELIKEYDIIDFDLGVKVTGAGFPVYKGKGARLQRALVNFFLDEALQQGYNEVQPPILVNEDSGYGTGQLPDKEGQMYQATADNLYLIPTAEVPITNLYRDVILQEKDFPIKNTAFTPCFRREAGSWGAHVRGLNRLHQFDKVEIVQISHPDHSYQALEDMSSYVQGLLKKLELPYRVLRLCGGDTGFTSALTYDMEVFSAAQEKWLEVSSVSNFETYQANRLKLRYRGEDKKIHLAHTLNGSALALPRIVAAILENNQTEKGIKMPEVLVPYLGFEWIN</sequence>
<dbReference type="SUPFAM" id="SSF46589">
    <property type="entry name" value="tRNA-binding arm"/>
    <property type="match status" value="1"/>
</dbReference>
<keyword evidence="18" id="KW-1185">Reference proteome</keyword>
<evidence type="ECO:0000256" key="4">
    <source>
        <dbReference type="ARBA" id="ARBA00012840"/>
    </source>
</evidence>
<dbReference type="Pfam" id="PF00587">
    <property type="entry name" value="tRNA-synt_2b"/>
    <property type="match status" value="1"/>
</dbReference>
<evidence type="ECO:0000256" key="3">
    <source>
        <dbReference type="ARBA" id="ARBA00010728"/>
    </source>
</evidence>
<comment type="catalytic activity">
    <reaction evidence="12">
        <text>tRNA(Sec) + L-serine + ATP = L-seryl-tRNA(Sec) + AMP + diphosphate + H(+)</text>
        <dbReference type="Rhea" id="RHEA:42580"/>
        <dbReference type="Rhea" id="RHEA-COMP:9742"/>
        <dbReference type="Rhea" id="RHEA-COMP:10128"/>
        <dbReference type="ChEBI" id="CHEBI:15378"/>
        <dbReference type="ChEBI" id="CHEBI:30616"/>
        <dbReference type="ChEBI" id="CHEBI:33019"/>
        <dbReference type="ChEBI" id="CHEBI:33384"/>
        <dbReference type="ChEBI" id="CHEBI:78442"/>
        <dbReference type="ChEBI" id="CHEBI:78533"/>
        <dbReference type="ChEBI" id="CHEBI:456215"/>
        <dbReference type="EC" id="6.1.1.11"/>
    </reaction>
</comment>
<evidence type="ECO:0000256" key="11">
    <source>
        <dbReference type="ARBA" id="ARBA00039158"/>
    </source>
</evidence>
<dbReference type="SUPFAM" id="SSF55681">
    <property type="entry name" value="Class II aaRS and biotin synthetases"/>
    <property type="match status" value="1"/>
</dbReference>
<comment type="caution">
    <text evidence="17">The sequence shown here is derived from an EMBL/GenBank/DDBJ whole genome shotgun (WGS) entry which is preliminary data.</text>
</comment>
<gene>
    <name evidence="17" type="primary">serS</name>
    <name evidence="17" type="ORF">ACFFUR_08605</name>
</gene>
<evidence type="ECO:0000256" key="8">
    <source>
        <dbReference type="ARBA" id="ARBA00022840"/>
    </source>
</evidence>
<organism evidence="17 18">
    <name type="scientific">Echinicola jeungdonensis</name>
    <dbReference type="NCBI Taxonomy" id="709343"/>
    <lineage>
        <taxon>Bacteria</taxon>
        <taxon>Pseudomonadati</taxon>
        <taxon>Bacteroidota</taxon>
        <taxon>Cytophagia</taxon>
        <taxon>Cytophagales</taxon>
        <taxon>Cyclobacteriaceae</taxon>
        <taxon>Echinicola</taxon>
    </lineage>
</organism>
<comment type="similarity">
    <text evidence="3">Belongs to the class-II aminoacyl-tRNA synthetase family. Type-1 seryl-tRNA synthetase subfamily.</text>
</comment>
<keyword evidence="5" id="KW-0963">Cytoplasm</keyword>
<dbReference type="PANTHER" id="PTHR43697">
    <property type="entry name" value="SERYL-TRNA SYNTHETASE"/>
    <property type="match status" value="1"/>
</dbReference>
<evidence type="ECO:0000256" key="2">
    <source>
        <dbReference type="ARBA" id="ARBA00005045"/>
    </source>
</evidence>
<evidence type="ECO:0000313" key="17">
    <source>
        <dbReference type="EMBL" id="MFB9211864.1"/>
    </source>
</evidence>
<keyword evidence="7" id="KW-0547">Nucleotide-binding</keyword>
<dbReference type="InterPro" id="IPR002314">
    <property type="entry name" value="aa-tRNA-synt_IIb"/>
</dbReference>
<evidence type="ECO:0000256" key="12">
    <source>
        <dbReference type="ARBA" id="ARBA00047929"/>
    </source>
</evidence>
<dbReference type="PROSITE" id="PS50862">
    <property type="entry name" value="AA_TRNA_LIGASE_II"/>
    <property type="match status" value="1"/>
</dbReference>
<dbReference type="InterPro" id="IPR015866">
    <property type="entry name" value="Ser-tRNA-synth_1_N"/>
</dbReference>
<dbReference type="InterPro" id="IPR010978">
    <property type="entry name" value="tRNA-bd_arm"/>
</dbReference>
<dbReference type="Gene3D" id="1.10.287.40">
    <property type="entry name" value="Serine-tRNA synthetase, tRNA binding domain"/>
    <property type="match status" value="1"/>
</dbReference>
<dbReference type="GO" id="GO:0004828">
    <property type="term" value="F:serine-tRNA ligase activity"/>
    <property type="evidence" value="ECO:0007669"/>
    <property type="project" value="UniProtKB-EC"/>
</dbReference>
<dbReference type="EMBL" id="JBHMEW010000054">
    <property type="protein sequence ID" value="MFB9211864.1"/>
    <property type="molecule type" value="Genomic_DNA"/>
</dbReference>
<evidence type="ECO:0000256" key="14">
    <source>
        <dbReference type="NCBIfam" id="TIGR00414"/>
    </source>
</evidence>
<dbReference type="InterPro" id="IPR002317">
    <property type="entry name" value="Ser-tRNA-ligase_type_1"/>
</dbReference>
<keyword evidence="9" id="KW-0648">Protein biosynthesis</keyword>
<evidence type="ECO:0000313" key="18">
    <source>
        <dbReference type="Proteomes" id="UP001589654"/>
    </source>
</evidence>
<dbReference type="RefSeq" id="WP_290247191.1">
    <property type="nucleotide sequence ID" value="NZ_JAUFQT010000001.1"/>
</dbReference>
<dbReference type="Pfam" id="PF02403">
    <property type="entry name" value="Seryl_tRNA_N"/>
    <property type="match status" value="1"/>
</dbReference>